<protein>
    <submittedName>
        <fullName evidence="1">Uncharacterized protein</fullName>
    </submittedName>
</protein>
<accession>A0A1Z2KUQ1</accession>
<dbReference type="EMBL" id="CP021744">
    <property type="protein sequence ID" value="ARZ65783.1"/>
    <property type="molecule type" value="Genomic_DNA"/>
</dbReference>
<gene>
    <name evidence="1" type="ORF">SMD11_0116</name>
</gene>
<dbReference type="KEGG" id="salj:SMD11_0116"/>
<evidence type="ECO:0000313" key="2">
    <source>
        <dbReference type="Proteomes" id="UP000195755"/>
    </source>
</evidence>
<dbReference type="SUPFAM" id="SSF56059">
    <property type="entry name" value="Glutathione synthetase ATP-binding domain-like"/>
    <property type="match status" value="1"/>
</dbReference>
<organism evidence="1 2">
    <name type="scientific">Streptomyces albireticuli</name>
    <dbReference type="NCBI Taxonomy" id="1940"/>
    <lineage>
        <taxon>Bacteria</taxon>
        <taxon>Bacillati</taxon>
        <taxon>Actinomycetota</taxon>
        <taxon>Actinomycetes</taxon>
        <taxon>Kitasatosporales</taxon>
        <taxon>Streptomycetaceae</taxon>
        <taxon>Streptomyces</taxon>
    </lineage>
</organism>
<reference evidence="1 2" key="1">
    <citation type="submission" date="2017-06" db="EMBL/GenBank/DDBJ databases">
        <title>Streptomyces albireticuli Genome sequencing and assembly.</title>
        <authorList>
            <person name="Wang Y."/>
            <person name="Du B."/>
            <person name="Ding Y."/>
            <person name="Liu H."/>
            <person name="Hou Q."/>
            <person name="Liu K."/>
            <person name="Yao L."/>
            <person name="Wang C."/>
        </authorList>
    </citation>
    <scope>NUCLEOTIDE SEQUENCE [LARGE SCALE GENOMIC DNA]</scope>
    <source>
        <strain evidence="1 2">MDJK11</strain>
    </source>
</reference>
<dbReference type="Proteomes" id="UP000195755">
    <property type="component" value="Chromosome"/>
</dbReference>
<name>A0A1Z2KUQ1_9ACTN</name>
<dbReference type="AlphaFoldDB" id="A0A1Z2KUQ1"/>
<proteinExistence type="predicted"/>
<sequence length="133" mass="14322">MRAGPTTCPEGRRTGLLDLARARRAHLVLKPNDDYGGKGVLCGWETTDQAWHSALGRALLTPHVLQERVPLPTAPYPDLAGGRLRVREYAESTDPFLFGTDSPGCICRLSRTSLLNVSTGAAPVPVFLITPSS</sequence>
<evidence type="ECO:0000313" key="1">
    <source>
        <dbReference type="EMBL" id="ARZ65783.1"/>
    </source>
</evidence>